<feature type="compositionally biased region" description="Polar residues" evidence="1">
    <location>
        <begin position="206"/>
        <end position="229"/>
    </location>
</feature>
<name>A0ABP0EI03_9ASCO</name>
<keyword evidence="2" id="KW-0812">Transmembrane</keyword>
<feature type="transmembrane region" description="Helical" evidence="2">
    <location>
        <begin position="807"/>
        <end position="829"/>
    </location>
</feature>
<dbReference type="PANTHER" id="PTHR28258:SF1">
    <property type="entry name" value="VACUOLAR SEGREGATION PROTEIN 7"/>
    <property type="match status" value="1"/>
</dbReference>
<reference evidence="3 4" key="1">
    <citation type="submission" date="2024-01" db="EMBL/GenBank/DDBJ databases">
        <authorList>
            <consortium name="Genoscope - CEA"/>
            <person name="William W."/>
        </authorList>
    </citation>
    <scope>NUCLEOTIDE SEQUENCE [LARGE SCALE GENOMIC DNA]</scope>
    <source>
        <strain evidence="3 4">29B2s-10</strain>
    </source>
</reference>
<feature type="compositionally biased region" description="Low complexity" evidence="1">
    <location>
        <begin position="596"/>
        <end position="611"/>
    </location>
</feature>
<feature type="region of interest" description="Disordered" evidence="1">
    <location>
        <begin position="38"/>
        <end position="57"/>
    </location>
</feature>
<dbReference type="EMBL" id="OZ004259">
    <property type="protein sequence ID" value="CAK7918285.1"/>
    <property type="molecule type" value="Genomic_DNA"/>
</dbReference>
<keyword evidence="2" id="KW-1133">Transmembrane helix</keyword>
<feature type="region of interest" description="Disordered" evidence="1">
    <location>
        <begin position="582"/>
        <end position="622"/>
    </location>
</feature>
<feature type="compositionally biased region" description="Polar residues" evidence="1">
    <location>
        <begin position="365"/>
        <end position="393"/>
    </location>
</feature>
<feature type="compositionally biased region" description="Polar residues" evidence="1">
    <location>
        <begin position="683"/>
        <end position="693"/>
    </location>
</feature>
<feature type="region of interest" description="Disordered" evidence="1">
    <location>
        <begin position="485"/>
        <end position="508"/>
    </location>
</feature>
<keyword evidence="2" id="KW-0472">Membrane</keyword>
<feature type="compositionally biased region" description="Polar residues" evidence="1">
    <location>
        <begin position="708"/>
        <end position="722"/>
    </location>
</feature>
<feature type="compositionally biased region" description="Polar residues" evidence="1">
    <location>
        <begin position="47"/>
        <end position="57"/>
    </location>
</feature>
<sequence>MDDKKDTIGNEDTGSSTVTNSLINSVKGEVIQDKILASSEDLGAGPESSNIPTPSNVVTGGVTNTAEIMATKSNNIPSLSEIRTNSGTAPTSAAAGIQNSESVFKVPKKIVPGEIKIPDSNKSRQLQSDYEAGNENGSGIKLNKNAITNLNKSLKAKQKIINTKEPHPKNSTIISEILNTSPSAAAFPNNISNENELESLPTVTGTGTANPVASSTASISDHGVNSKTTTAKEKKRLANQNSTRTDFFAAKLASAVDDVESSDSDETFVYETNVPSYENNTISNGMQAGPNGHLANSNNVNTVLSSPRTENVSRNGSVMNAPGIVNNIHSPPQVILGDPSMQDTPISASKTDSIQSLRSIKFPKTATSVGNGQVPKLSNSHTEPSNKDITTISGKERPPTQRSNSIYSVVHPTLRGTDDVNKLQYPIQFHDQDTNLQHSPTSSAFMDTLHSVNSVSTTHYPNDIPPNVSGPGLGLFDTRSSYQPSNTAVTSINDGYTNDDRYSSEDVDEDAEVIDDANSTEGDFYGTDSNGIATANSTLNGGNIALEDTQATIANTNNTNTNTNNTNNNNLNGAATFGEKIASTNSMTSKGKKNTKSTTTSSSKLRSTTSKLFDKKGSQPRRYSIIPDDIDIEDFDDELIYYDNNVRFPYNNNHSIGTNQYSENSPLMNQGGRIPHYRSLNLNPPNGKRLSQQKGKRYLSSGPGLPHQASNIGSPVNEGNSPHPNNDIFPFPYPDPNQPYYYDFDEFDEASHSDSLEHNHLHTLGRKSARNISAYGHPHLSATNGHFILPRKKSSLEGAKVNCIKSFIYTLISILTVLSVGFIMGFVLATTKELTHVNITTINNALVSQDELVFNIIVEAYNPGWFSVDVSEVELDIFAKSGYLPDEGSDVINDFVVETVLLGSVYSLESPMTFRGGFFNREPLKQHAEMKLITPGKNLSTVALLRTSNTTDPSPPDNSKKWEIISKNPFDIIVRGILKYKLPMTSNSKSVVVKKTAYVDPTGPV</sequence>
<dbReference type="Pfam" id="PF12751">
    <property type="entry name" value="Vac7"/>
    <property type="match status" value="2"/>
</dbReference>
<feature type="region of interest" description="Disordered" evidence="1">
    <location>
        <begin position="1"/>
        <end position="20"/>
    </location>
</feature>
<feature type="region of interest" description="Disordered" evidence="1">
    <location>
        <begin position="683"/>
        <end position="722"/>
    </location>
</feature>
<protein>
    <recommendedName>
        <fullName evidence="5">Vacuolar segregation protein 7</fullName>
    </recommendedName>
</protein>
<feature type="compositionally biased region" description="Polar residues" evidence="1">
    <location>
        <begin position="10"/>
        <end position="20"/>
    </location>
</feature>
<evidence type="ECO:0000313" key="4">
    <source>
        <dbReference type="Proteomes" id="UP001497600"/>
    </source>
</evidence>
<gene>
    <name evidence="3" type="ORF">CAAN4_G12552</name>
</gene>
<dbReference type="Proteomes" id="UP001497600">
    <property type="component" value="Chromosome G"/>
</dbReference>
<organism evidence="3 4">
    <name type="scientific">[Candida] anglica</name>
    <dbReference type="NCBI Taxonomy" id="148631"/>
    <lineage>
        <taxon>Eukaryota</taxon>
        <taxon>Fungi</taxon>
        <taxon>Dikarya</taxon>
        <taxon>Ascomycota</taxon>
        <taxon>Saccharomycotina</taxon>
        <taxon>Pichiomycetes</taxon>
        <taxon>Debaryomycetaceae</taxon>
        <taxon>Kurtzmaniella</taxon>
    </lineage>
</organism>
<dbReference type="PANTHER" id="PTHR28258">
    <property type="entry name" value="VACUOLAR SEGREGATION PROTEIN 7"/>
    <property type="match status" value="1"/>
</dbReference>
<evidence type="ECO:0000256" key="1">
    <source>
        <dbReference type="SAM" id="MobiDB-lite"/>
    </source>
</evidence>
<proteinExistence type="predicted"/>
<keyword evidence="4" id="KW-1185">Reference proteome</keyword>
<evidence type="ECO:0000256" key="2">
    <source>
        <dbReference type="SAM" id="Phobius"/>
    </source>
</evidence>
<feature type="region of interest" description="Disordered" evidence="1">
    <location>
        <begin position="365"/>
        <end position="403"/>
    </location>
</feature>
<evidence type="ECO:0008006" key="5">
    <source>
        <dbReference type="Google" id="ProtNLM"/>
    </source>
</evidence>
<feature type="region of interest" description="Disordered" evidence="1">
    <location>
        <begin position="206"/>
        <end position="235"/>
    </location>
</feature>
<dbReference type="InterPro" id="IPR024260">
    <property type="entry name" value="Vac7"/>
</dbReference>
<accession>A0ABP0EI03</accession>
<feature type="compositionally biased region" description="Polar residues" evidence="1">
    <location>
        <begin position="485"/>
        <end position="496"/>
    </location>
</feature>
<evidence type="ECO:0000313" key="3">
    <source>
        <dbReference type="EMBL" id="CAK7918285.1"/>
    </source>
</evidence>